<gene>
    <name evidence="3" type="ORF">A0H81_06384</name>
</gene>
<feature type="compositionally biased region" description="Low complexity" evidence="2">
    <location>
        <begin position="160"/>
        <end position="182"/>
    </location>
</feature>
<dbReference type="InterPro" id="IPR023214">
    <property type="entry name" value="HAD_sf"/>
</dbReference>
<dbReference type="SUPFAM" id="SSF56784">
    <property type="entry name" value="HAD-like"/>
    <property type="match status" value="1"/>
</dbReference>
<dbReference type="InterPro" id="IPR036412">
    <property type="entry name" value="HAD-like_sf"/>
</dbReference>
<keyword evidence="4" id="KW-1185">Reference proteome</keyword>
<dbReference type="GO" id="GO:0016787">
    <property type="term" value="F:hydrolase activity"/>
    <property type="evidence" value="ECO:0007669"/>
    <property type="project" value="UniProtKB-KW"/>
</dbReference>
<sequence length="289" mass="31103">MTAPSRKNSRIYIFTPSLLQWVTAQRTEPSPNTKSSSSTSTAHYRLGNRIYDALKRYLLAAARPSRPPRKRCSRRSQGRDRPSDAFPHHALCRLSLGCTRSRGAPARQPKPPDAAPPGDAAIGTSAQPVAETHTSHSGRASRAGRPSQTPSPHSPRSHHSSSSSCCPTSTARPSRTRSASSRGPCRPNFTFTAVYTAEDAGVYKPAPGALAYALTRLKEDFGVEKEEVLVTAQSLFHDVIPAKARGIDAAWIAREGGVTGLQGTTGEEAKFKFKTLGEMAEAVKKDRAA</sequence>
<dbReference type="PANTHER" id="PTHR43316">
    <property type="entry name" value="HYDROLASE, HALOACID DELAHOGENASE-RELATED"/>
    <property type="match status" value="1"/>
</dbReference>
<feature type="compositionally biased region" description="Basic and acidic residues" evidence="2">
    <location>
        <begin position="77"/>
        <end position="87"/>
    </location>
</feature>
<dbReference type="AlphaFoldDB" id="A0A1C7MAD0"/>
<proteinExistence type="predicted"/>
<dbReference type="Gene3D" id="3.40.50.1000">
    <property type="entry name" value="HAD superfamily/HAD-like"/>
    <property type="match status" value="1"/>
</dbReference>
<name>A0A1C7MAD0_GRIFR</name>
<dbReference type="PANTHER" id="PTHR43316:SF9">
    <property type="entry name" value="ACID DEHALOGENASE, PUTATIVE (AFU_ORTHOLOGUE AFUA_6G14460)-RELATED"/>
    <property type="match status" value="1"/>
</dbReference>
<dbReference type="Proteomes" id="UP000092993">
    <property type="component" value="Unassembled WGS sequence"/>
</dbReference>
<evidence type="ECO:0000256" key="1">
    <source>
        <dbReference type="ARBA" id="ARBA00022801"/>
    </source>
</evidence>
<evidence type="ECO:0000256" key="2">
    <source>
        <dbReference type="SAM" id="MobiDB-lite"/>
    </source>
</evidence>
<dbReference type="EMBL" id="LUGG01000006">
    <property type="protein sequence ID" value="OBZ73838.1"/>
    <property type="molecule type" value="Genomic_DNA"/>
</dbReference>
<dbReference type="InterPro" id="IPR051540">
    <property type="entry name" value="S-2-haloacid_dehalogenase"/>
</dbReference>
<evidence type="ECO:0000313" key="3">
    <source>
        <dbReference type="EMBL" id="OBZ73838.1"/>
    </source>
</evidence>
<comment type="caution">
    <text evidence="3">The sequence shown here is derived from an EMBL/GenBank/DDBJ whole genome shotgun (WGS) entry which is preliminary data.</text>
</comment>
<feature type="region of interest" description="Disordered" evidence="2">
    <location>
        <begin position="61"/>
        <end position="88"/>
    </location>
</feature>
<protein>
    <submittedName>
        <fullName evidence="3">Uncharacterized protein</fullName>
    </submittedName>
</protein>
<evidence type="ECO:0000313" key="4">
    <source>
        <dbReference type="Proteomes" id="UP000092993"/>
    </source>
</evidence>
<feature type="compositionally biased region" description="Basic residues" evidence="2">
    <location>
        <begin position="66"/>
        <end position="76"/>
    </location>
</feature>
<organism evidence="3 4">
    <name type="scientific">Grifola frondosa</name>
    <name type="common">Maitake</name>
    <name type="synonym">Polyporus frondosus</name>
    <dbReference type="NCBI Taxonomy" id="5627"/>
    <lineage>
        <taxon>Eukaryota</taxon>
        <taxon>Fungi</taxon>
        <taxon>Dikarya</taxon>
        <taxon>Basidiomycota</taxon>
        <taxon>Agaricomycotina</taxon>
        <taxon>Agaricomycetes</taxon>
        <taxon>Polyporales</taxon>
        <taxon>Grifolaceae</taxon>
        <taxon>Grifola</taxon>
    </lineage>
</organism>
<feature type="region of interest" description="Disordered" evidence="2">
    <location>
        <begin position="101"/>
        <end position="183"/>
    </location>
</feature>
<dbReference type="OrthoDB" id="20198at2759"/>
<accession>A0A1C7MAD0</accession>
<reference evidence="3 4" key="1">
    <citation type="submission" date="2016-03" db="EMBL/GenBank/DDBJ databases">
        <title>Whole genome sequencing of Grifola frondosa 9006-11.</title>
        <authorList>
            <person name="Min B."/>
            <person name="Park H."/>
            <person name="Kim J.-G."/>
            <person name="Cho H."/>
            <person name="Oh Y.-L."/>
            <person name="Kong W.-S."/>
            <person name="Choi I.-G."/>
        </authorList>
    </citation>
    <scope>NUCLEOTIDE SEQUENCE [LARGE SCALE GENOMIC DNA]</scope>
    <source>
        <strain evidence="3 4">9006-11</strain>
    </source>
</reference>
<keyword evidence="1" id="KW-0378">Hydrolase</keyword>